<keyword evidence="13" id="KW-1185">Reference proteome</keyword>
<dbReference type="PANTHER" id="PTHR11825:SF44">
    <property type="entry name" value="BRANCHED-CHAIN-AMINO-ACID AMINOTRANSFERASE"/>
    <property type="match status" value="1"/>
</dbReference>
<dbReference type="GO" id="GO:0009099">
    <property type="term" value="P:L-valine biosynthetic process"/>
    <property type="evidence" value="ECO:0007669"/>
    <property type="project" value="TreeGrafter"/>
</dbReference>
<evidence type="ECO:0000256" key="2">
    <source>
        <dbReference type="ARBA" id="ARBA00009320"/>
    </source>
</evidence>
<evidence type="ECO:0000256" key="10">
    <source>
        <dbReference type="RuleBase" id="RU004516"/>
    </source>
</evidence>
<reference evidence="12" key="1">
    <citation type="submission" date="2020-11" db="EMBL/GenBank/DDBJ databases">
        <authorList>
            <consortium name="DOE Joint Genome Institute"/>
            <person name="Ahrendt S."/>
            <person name="Riley R."/>
            <person name="Andreopoulos W."/>
            <person name="Labutti K."/>
            <person name="Pangilinan J."/>
            <person name="Ruiz-Duenas F.J."/>
            <person name="Barrasa J.M."/>
            <person name="Sanchez-Garcia M."/>
            <person name="Camarero S."/>
            <person name="Miyauchi S."/>
            <person name="Serrano A."/>
            <person name="Linde D."/>
            <person name="Babiker R."/>
            <person name="Drula E."/>
            <person name="Ayuso-Fernandez I."/>
            <person name="Pacheco R."/>
            <person name="Padilla G."/>
            <person name="Ferreira P."/>
            <person name="Barriuso J."/>
            <person name="Kellner H."/>
            <person name="Castanera R."/>
            <person name="Alfaro M."/>
            <person name="Ramirez L."/>
            <person name="Pisabarro A.G."/>
            <person name="Kuo A."/>
            <person name="Tritt A."/>
            <person name="Lipzen A."/>
            <person name="He G."/>
            <person name="Yan M."/>
            <person name="Ng V."/>
            <person name="Cullen D."/>
            <person name="Martin F."/>
            <person name="Rosso M.-N."/>
            <person name="Henrissat B."/>
            <person name="Hibbett D."/>
            <person name="Martinez A.T."/>
            <person name="Grigoriev I.V."/>
        </authorList>
    </citation>
    <scope>NUCLEOTIDE SEQUENCE</scope>
    <source>
        <strain evidence="12">AH 40177</strain>
    </source>
</reference>
<keyword evidence="6 10" id="KW-0663">Pyridoxal phosphate</keyword>
<dbReference type="GO" id="GO:0005739">
    <property type="term" value="C:mitochondrion"/>
    <property type="evidence" value="ECO:0007669"/>
    <property type="project" value="TreeGrafter"/>
</dbReference>
<name>A0A9P5PQ83_9AGAR</name>
<dbReference type="PANTHER" id="PTHR11825">
    <property type="entry name" value="SUBGROUP IIII AMINOTRANSFERASE"/>
    <property type="match status" value="1"/>
</dbReference>
<keyword evidence="3 11" id="KW-0032">Aminotransferase</keyword>
<dbReference type="PROSITE" id="PS00770">
    <property type="entry name" value="AA_TRANSFER_CLASS_4"/>
    <property type="match status" value="1"/>
</dbReference>
<comment type="similarity">
    <text evidence="2 9">Belongs to the class-IV pyridoxal-phosphate-dependent aminotransferase family.</text>
</comment>
<keyword evidence="4 11" id="KW-0028">Amino-acid biosynthesis</keyword>
<evidence type="ECO:0000256" key="7">
    <source>
        <dbReference type="ARBA" id="ARBA00023304"/>
    </source>
</evidence>
<dbReference type="Pfam" id="PF01063">
    <property type="entry name" value="Aminotran_4"/>
    <property type="match status" value="1"/>
</dbReference>
<dbReference type="InterPro" id="IPR033939">
    <property type="entry name" value="BCAT_family"/>
</dbReference>
<evidence type="ECO:0000256" key="5">
    <source>
        <dbReference type="ARBA" id="ARBA00022679"/>
    </source>
</evidence>
<organism evidence="12 13">
    <name type="scientific">Rhodocollybia butyracea</name>
    <dbReference type="NCBI Taxonomy" id="206335"/>
    <lineage>
        <taxon>Eukaryota</taxon>
        <taxon>Fungi</taxon>
        <taxon>Dikarya</taxon>
        <taxon>Basidiomycota</taxon>
        <taxon>Agaricomycotina</taxon>
        <taxon>Agaricomycetes</taxon>
        <taxon>Agaricomycetidae</taxon>
        <taxon>Agaricales</taxon>
        <taxon>Marasmiineae</taxon>
        <taxon>Omphalotaceae</taxon>
        <taxon>Rhodocollybia</taxon>
    </lineage>
</organism>
<dbReference type="EMBL" id="JADNRY010000044">
    <property type="protein sequence ID" value="KAF9070154.1"/>
    <property type="molecule type" value="Genomic_DNA"/>
</dbReference>
<dbReference type="OrthoDB" id="1732691at2759"/>
<comment type="cofactor">
    <cofactor evidence="1 10">
        <name>pyridoxal 5'-phosphate</name>
        <dbReference type="ChEBI" id="CHEBI:597326"/>
    </cofactor>
</comment>
<dbReference type="Gene3D" id="3.30.470.10">
    <property type="match status" value="1"/>
</dbReference>
<protein>
    <recommendedName>
        <fullName evidence="11">Branched-chain-amino-acid aminotransferase</fullName>
        <ecNumber evidence="11">2.6.1.42</ecNumber>
    </recommendedName>
</protein>
<dbReference type="Gene3D" id="3.20.10.10">
    <property type="entry name" value="D-amino Acid Aminotransferase, subunit A, domain 2"/>
    <property type="match status" value="1"/>
</dbReference>
<evidence type="ECO:0000256" key="1">
    <source>
        <dbReference type="ARBA" id="ARBA00001933"/>
    </source>
</evidence>
<dbReference type="PIRSF" id="PIRSF006468">
    <property type="entry name" value="BCAT1"/>
    <property type="match status" value="1"/>
</dbReference>
<sequence length="388" mass="42504">MSNPEWKSVGNGHLEGPVPVPDLDPSKLIITRSESLKPIPKPEDLLVFGTIKTDHMLIVSFDPATGWSAPEIKPYGPLSLDPASSCFQYASNLFEGLKAYVGPDGVPRLFRPEKNMARMARSAERLALPPFNPDALLELIKKLVIVDKRWIPNATGYSLYLRPTIIGTRSGPYFRNGTKPISLLASTENVRAWPGGTGSHKLSGNYSPGFLPQRVAIKQGYDQILWLLKDENGSYQVTEAGIMNIFVVVSREDGDLDLITPPLDGTILAGVTRDSVLALANAHTDGKLVLPGIPSNRRLHTHERAFTTADIDHWLTLGRLQEMFSVGTAAILAPVGRVGIKDLKGDIKDLILPSYEDGIGPLSHAMLQMILAIQEGRENFEGWSVRCE</sequence>
<evidence type="ECO:0000256" key="9">
    <source>
        <dbReference type="RuleBase" id="RU004106"/>
    </source>
</evidence>
<dbReference type="InterPro" id="IPR018300">
    <property type="entry name" value="Aminotrans_IV_CS"/>
</dbReference>
<comment type="catalytic activity">
    <reaction evidence="11">
        <text>L-leucine + 2-oxoglutarate = 4-methyl-2-oxopentanoate + L-glutamate</text>
        <dbReference type="Rhea" id="RHEA:18321"/>
        <dbReference type="ChEBI" id="CHEBI:16810"/>
        <dbReference type="ChEBI" id="CHEBI:17865"/>
        <dbReference type="ChEBI" id="CHEBI:29985"/>
        <dbReference type="ChEBI" id="CHEBI:57427"/>
        <dbReference type="EC" id="2.6.1.42"/>
    </reaction>
</comment>
<accession>A0A9P5PQ83</accession>
<dbReference type="EC" id="2.6.1.42" evidence="11"/>
<dbReference type="GO" id="GO:0009098">
    <property type="term" value="P:L-leucine biosynthetic process"/>
    <property type="evidence" value="ECO:0007669"/>
    <property type="project" value="TreeGrafter"/>
</dbReference>
<keyword evidence="5 11" id="KW-0808">Transferase</keyword>
<dbReference type="CDD" id="cd01557">
    <property type="entry name" value="BCAT_beta_family"/>
    <property type="match status" value="1"/>
</dbReference>
<comment type="catalytic activity">
    <reaction evidence="11">
        <text>L-isoleucine + 2-oxoglutarate = (S)-3-methyl-2-oxopentanoate + L-glutamate</text>
        <dbReference type="Rhea" id="RHEA:24801"/>
        <dbReference type="ChEBI" id="CHEBI:16810"/>
        <dbReference type="ChEBI" id="CHEBI:29985"/>
        <dbReference type="ChEBI" id="CHEBI:35146"/>
        <dbReference type="ChEBI" id="CHEBI:58045"/>
        <dbReference type="EC" id="2.6.1.42"/>
    </reaction>
</comment>
<evidence type="ECO:0000256" key="6">
    <source>
        <dbReference type="ARBA" id="ARBA00022898"/>
    </source>
</evidence>
<dbReference type="InterPro" id="IPR043131">
    <property type="entry name" value="BCAT-like_N"/>
</dbReference>
<dbReference type="InterPro" id="IPR001544">
    <property type="entry name" value="Aminotrans_IV"/>
</dbReference>
<evidence type="ECO:0000313" key="13">
    <source>
        <dbReference type="Proteomes" id="UP000772434"/>
    </source>
</evidence>
<evidence type="ECO:0000256" key="11">
    <source>
        <dbReference type="RuleBase" id="RU004517"/>
    </source>
</evidence>
<evidence type="ECO:0000256" key="3">
    <source>
        <dbReference type="ARBA" id="ARBA00022576"/>
    </source>
</evidence>
<evidence type="ECO:0000256" key="4">
    <source>
        <dbReference type="ARBA" id="ARBA00022605"/>
    </source>
</evidence>
<dbReference type="InterPro" id="IPR036038">
    <property type="entry name" value="Aminotransferase-like"/>
</dbReference>
<comment type="caution">
    <text evidence="12">The sequence shown here is derived from an EMBL/GenBank/DDBJ whole genome shotgun (WGS) entry which is preliminary data.</text>
</comment>
<evidence type="ECO:0000313" key="12">
    <source>
        <dbReference type="EMBL" id="KAF9070154.1"/>
    </source>
</evidence>
<feature type="modified residue" description="N6-(pyridoxal phosphate)lysine" evidence="8">
    <location>
        <position position="201"/>
    </location>
</feature>
<dbReference type="AlphaFoldDB" id="A0A9P5PQ83"/>
<proteinExistence type="inferred from homology"/>
<dbReference type="InterPro" id="IPR043132">
    <property type="entry name" value="BCAT-like_C"/>
</dbReference>
<keyword evidence="7 11" id="KW-0100">Branched-chain amino acid biosynthesis</keyword>
<gene>
    <name evidence="12" type="ORF">BDP27DRAFT_1382932</name>
</gene>
<dbReference type="GO" id="GO:0004084">
    <property type="term" value="F:branched-chain-amino-acid transaminase activity"/>
    <property type="evidence" value="ECO:0007669"/>
    <property type="project" value="UniProtKB-EC"/>
</dbReference>
<evidence type="ECO:0000256" key="8">
    <source>
        <dbReference type="PIRSR" id="PIRSR006468-1"/>
    </source>
</evidence>
<dbReference type="Proteomes" id="UP000772434">
    <property type="component" value="Unassembled WGS sequence"/>
</dbReference>
<dbReference type="SUPFAM" id="SSF56752">
    <property type="entry name" value="D-aminoacid aminotransferase-like PLP-dependent enzymes"/>
    <property type="match status" value="1"/>
</dbReference>
<dbReference type="InterPro" id="IPR005786">
    <property type="entry name" value="B_amino_transII"/>
</dbReference>
<comment type="catalytic activity">
    <reaction evidence="11">
        <text>L-valine + 2-oxoglutarate = 3-methyl-2-oxobutanoate + L-glutamate</text>
        <dbReference type="Rhea" id="RHEA:24813"/>
        <dbReference type="ChEBI" id="CHEBI:11851"/>
        <dbReference type="ChEBI" id="CHEBI:16810"/>
        <dbReference type="ChEBI" id="CHEBI:29985"/>
        <dbReference type="ChEBI" id="CHEBI:57762"/>
        <dbReference type="EC" id="2.6.1.42"/>
    </reaction>
</comment>